<dbReference type="InterPro" id="IPR038670">
    <property type="entry name" value="HslJ-like_sf"/>
</dbReference>
<dbReference type="Gene3D" id="2.40.128.270">
    <property type="match status" value="1"/>
</dbReference>
<dbReference type="PANTHER" id="PTHR35535:SF1">
    <property type="entry name" value="HEAT SHOCK PROTEIN HSLJ"/>
    <property type="match status" value="1"/>
</dbReference>
<dbReference type="AlphaFoldDB" id="A0A4R7C7B9"/>
<gene>
    <name evidence="3" type="ORF">EV668_1314</name>
</gene>
<evidence type="ECO:0000259" key="2">
    <source>
        <dbReference type="Pfam" id="PF03724"/>
    </source>
</evidence>
<dbReference type="InterPro" id="IPR053147">
    <property type="entry name" value="Hsp_HslJ-like"/>
</dbReference>
<dbReference type="EMBL" id="SNZR01000011">
    <property type="protein sequence ID" value="TDR94043.1"/>
    <property type="molecule type" value="Genomic_DNA"/>
</dbReference>
<keyword evidence="3" id="KW-0346">Stress response</keyword>
<evidence type="ECO:0000313" key="3">
    <source>
        <dbReference type="EMBL" id="TDR94043.1"/>
    </source>
</evidence>
<evidence type="ECO:0000256" key="1">
    <source>
        <dbReference type="SAM" id="SignalP"/>
    </source>
</evidence>
<feature type="domain" description="DUF306" evidence="2">
    <location>
        <begin position="51"/>
        <end position="151"/>
    </location>
</feature>
<sequence>MRGALRSTFGIALIAGAILAAPSRAEEARHSTPATYASLHGARAPARIDFGGRWRVQRIDGVRVPSGLLVTIEFGAPGHVSGRSGCNRFTGPYTLTPTSLSFGNLAATRMACAGRGMEVEARFFKAIGRVDGFARSRRGAVLLKSGKRTVLLLRRG</sequence>
<keyword evidence="4" id="KW-1185">Reference proteome</keyword>
<proteinExistence type="predicted"/>
<feature type="signal peptide" evidence="1">
    <location>
        <begin position="1"/>
        <end position="20"/>
    </location>
</feature>
<dbReference type="Proteomes" id="UP000295122">
    <property type="component" value="Unassembled WGS sequence"/>
</dbReference>
<dbReference type="OrthoDB" id="9809132at2"/>
<protein>
    <submittedName>
        <fullName evidence="3">Heat shock protein HslJ</fullName>
    </submittedName>
</protein>
<evidence type="ECO:0000313" key="4">
    <source>
        <dbReference type="Proteomes" id="UP000295122"/>
    </source>
</evidence>
<organism evidence="3 4">
    <name type="scientific">Enterovirga rhinocerotis</name>
    <dbReference type="NCBI Taxonomy" id="1339210"/>
    <lineage>
        <taxon>Bacteria</taxon>
        <taxon>Pseudomonadati</taxon>
        <taxon>Pseudomonadota</taxon>
        <taxon>Alphaproteobacteria</taxon>
        <taxon>Hyphomicrobiales</taxon>
        <taxon>Methylobacteriaceae</taxon>
        <taxon>Enterovirga</taxon>
    </lineage>
</organism>
<dbReference type="RefSeq" id="WP_133768986.1">
    <property type="nucleotide sequence ID" value="NZ_SNZR01000011.1"/>
</dbReference>
<name>A0A4R7C7B9_9HYPH</name>
<comment type="caution">
    <text evidence="3">The sequence shown here is derived from an EMBL/GenBank/DDBJ whole genome shotgun (WGS) entry which is preliminary data.</text>
</comment>
<dbReference type="InterPro" id="IPR005184">
    <property type="entry name" value="DUF306_Meta_HslJ"/>
</dbReference>
<keyword evidence="1" id="KW-0732">Signal</keyword>
<dbReference type="PANTHER" id="PTHR35535">
    <property type="entry name" value="HEAT SHOCK PROTEIN HSLJ"/>
    <property type="match status" value="1"/>
</dbReference>
<feature type="chain" id="PRO_5020897129" evidence="1">
    <location>
        <begin position="21"/>
        <end position="156"/>
    </location>
</feature>
<dbReference type="Pfam" id="PF03724">
    <property type="entry name" value="META"/>
    <property type="match status" value="1"/>
</dbReference>
<reference evidence="3 4" key="1">
    <citation type="submission" date="2019-03" db="EMBL/GenBank/DDBJ databases">
        <title>Genomic Encyclopedia of Type Strains, Phase IV (KMG-IV): sequencing the most valuable type-strain genomes for metagenomic binning, comparative biology and taxonomic classification.</title>
        <authorList>
            <person name="Goeker M."/>
        </authorList>
    </citation>
    <scope>NUCLEOTIDE SEQUENCE [LARGE SCALE GENOMIC DNA]</scope>
    <source>
        <strain evidence="3 4">DSM 25903</strain>
    </source>
</reference>
<accession>A0A4R7C7B9</accession>